<keyword evidence="11" id="KW-1185">Reference proteome</keyword>
<keyword evidence="9" id="KW-0963">Cytoplasm</keyword>
<comment type="function">
    <text evidence="9">Single strand-specific metallo-endoribonuclease involved in late-stage 70S ribosome quality control and in maturation of the 3' terminus of the 16S rRNA.</text>
</comment>
<dbReference type="NCBIfam" id="TIGR00043">
    <property type="entry name" value="rRNA maturation RNase YbeY"/>
    <property type="match status" value="1"/>
</dbReference>
<feature type="binding site" evidence="9">
    <location>
        <position position="116"/>
    </location>
    <ligand>
        <name>Zn(2+)</name>
        <dbReference type="ChEBI" id="CHEBI:29105"/>
        <note>catalytic</note>
    </ligand>
</feature>
<evidence type="ECO:0000256" key="5">
    <source>
        <dbReference type="ARBA" id="ARBA00022723"/>
    </source>
</evidence>
<dbReference type="InterPro" id="IPR023091">
    <property type="entry name" value="MetalPrtase_cat_dom_sf_prd"/>
</dbReference>
<evidence type="ECO:0000313" key="11">
    <source>
        <dbReference type="Proteomes" id="UP000184390"/>
    </source>
</evidence>
<dbReference type="InterPro" id="IPR020549">
    <property type="entry name" value="YbeY_CS"/>
</dbReference>
<dbReference type="PROSITE" id="PS01306">
    <property type="entry name" value="UPF0054"/>
    <property type="match status" value="1"/>
</dbReference>
<dbReference type="SUPFAM" id="SSF55486">
    <property type="entry name" value="Metalloproteases ('zincins'), catalytic domain"/>
    <property type="match status" value="1"/>
</dbReference>
<keyword evidence="8 9" id="KW-0862">Zinc</keyword>
<comment type="subcellular location">
    <subcellularLocation>
        <location evidence="9">Cytoplasm</location>
    </subcellularLocation>
</comment>
<evidence type="ECO:0000256" key="4">
    <source>
        <dbReference type="ARBA" id="ARBA00022722"/>
    </source>
</evidence>
<keyword evidence="7 9" id="KW-0378">Hydrolase</keyword>
<keyword evidence="3 9" id="KW-0698">rRNA processing</keyword>
<dbReference type="Pfam" id="PF02130">
    <property type="entry name" value="YbeY"/>
    <property type="match status" value="1"/>
</dbReference>
<dbReference type="PANTHER" id="PTHR46986:SF1">
    <property type="entry name" value="ENDORIBONUCLEASE YBEY, CHLOROPLASTIC"/>
    <property type="match status" value="1"/>
</dbReference>
<feature type="binding site" evidence="9">
    <location>
        <position position="120"/>
    </location>
    <ligand>
        <name>Zn(2+)</name>
        <dbReference type="ChEBI" id="CHEBI:29105"/>
        <note>catalytic</note>
    </ligand>
</feature>
<evidence type="ECO:0000313" key="10">
    <source>
        <dbReference type="EMBL" id="SHI57376.1"/>
    </source>
</evidence>
<dbReference type="PANTHER" id="PTHR46986">
    <property type="entry name" value="ENDORIBONUCLEASE YBEY, CHLOROPLASTIC"/>
    <property type="match status" value="1"/>
</dbReference>
<feature type="binding site" evidence="9">
    <location>
        <position position="126"/>
    </location>
    <ligand>
        <name>Zn(2+)</name>
        <dbReference type="ChEBI" id="CHEBI:29105"/>
        <note>catalytic</note>
    </ligand>
</feature>
<keyword evidence="5 9" id="KW-0479">Metal-binding</keyword>
<evidence type="ECO:0000256" key="2">
    <source>
        <dbReference type="ARBA" id="ARBA00022517"/>
    </source>
</evidence>
<comment type="caution">
    <text evidence="10">The sequence shown here is derived from an EMBL/GenBank/DDBJ whole genome shotgun (WGS) entry which is preliminary data.</text>
</comment>
<gene>
    <name evidence="9" type="primary">ybeY</name>
    <name evidence="10" type="ORF">SAMN05216246_10334</name>
</gene>
<dbReference type="InterPro" id="IPR002036">
    <property type="entry name" value="YbeY"/>
</dbReference>
<evidence type="ECO:0000256" key="7">
    <source>
        <dbReference type="ARBA" id="ARBA00022801"/>
    </source>
</evidence>
<evidence type="ECO:0000256" key="8">
    <source>
        <dbReference type="ARBA" id="ARBA00022833"/>
    </source>
</evidence>
<reference evidence="10 11" key="1">
    <citation type="submission" date="2016-11" db="EMBL/GenBank/DDBJ databases">
        <authorList>
            <person name="Varghese N."/>
            <person name="Submissions S."/>
        </authorList>
    </citation>
    <scope>NUCLEOTIDE SEQUENCE [LARGE SCALE GENOMIC DNA]</scope>
    <source>
        <strain evidence="10 11">PA</strain>
    </source>
</reference>
<dbReference type="Gene3D" id="3.40.390.30">
    <property type="entry name" value="Metalloproteases ('zincins'), catalytic domain"/>
    <property type="match status" value="1"/>
</dbReference>
<dbReference type="EMBL" id="FQYL01000003">
    <property type="protein sequence ID" value="SHI57376.1"/>
    <property type="molecule type" value="Genomic_DNA"/>
</dbReference>
<comment type="cofactor">
    <cofactor evidence="9">
        <name>Zn(2+)</name>
        <dbReference type="ChEBI" id="CHEBI:29105"/>
    </cofactor>
    <text evidence="9">Binds 1 zinc ion.</text>
</comment>
<keyword evidence="6 9" id="KW-0255">Endonuclease</keyword>
<dbReference type="HAMAP" id="MF_00009">
    <property type="entry name" value="Endoribonucl_YbeY"/>
    <property type="match status" value="1"/>
</dbReference>
<protein>
    <recommendedName>
        <fullName evidence="9">Endoribonuclease YbeY</fullName>
        <ecNumber evidence="9">3.1.-.-</ecNumber>
    </recommendedName>
</protein>
<evidence type="ECO:0000256" key="9">
    <source>
        <dbReference type="HAMAP-Rule" id="MF_00009"/>
    </source>
</evidence>
<comment type="similarity">
    <text evidence="1 9">Belongs to the endoribonuclease YbeY family.</text>
</comment>
<keyword evidence="2 9" id="KW-0690">Ribosome biogenesis</keyword>
<evidence type="ECO:0000256" key="1">
    <source>
        <dbReference type="ARBA" id="ARBA00010875"/>
    </source>
</evidence>
<organism evidence="10 11">
    <name type="scientific">Actinomyces denticolens</name>
    <dbReference type="NCBI Taxonomy" id="52767"/>
    <lineage>
        <taxon>Bacteria</taxon>
        <taxon>Bacillati</taxon>
        <taxon>Actinomycetota</taxon>
        <taxon>Actinomycetes</taxon>
        <taxon>Actinomycetales</taxon>
        <taxon>Actinomycetaceae</taxon>
        <taxon>Actinomyces</taxon>
    </lineage>
</organism>
<evidence type="ECO:0000256" key="6">
    <source>
        <dbReference type="ARBA" id="ARBA00022759"/>
    </source>
</evidence>
<evidence type="ECO:0000256" key="3">
    <source>
        <dbReference type="ARBA" id="ARBA00022552"/>
    </source>
</evidence>
<dbReference type="RefSeq" id="WP_073451676.1">
    <property type="nucleotide sequence ID" value="NZ_BDIO01000006.1"/>
</dbReference>
<name>A0ABY1I678_9ACTO</name>
<accession>A0ABY1I678</accession>
<dbReference type="EC" id="3.1.-.-" evidence="9"/>
<proteinExistence type="inferred from homology"/>
<keyword evidence="4 9" id="KW-0540">Nuclease</keyword>
<sequence length="152" mass="16430">MTTEINNETDVAIDGAEFAALADHVLAAMHVNPLAELNILFIDPEPMAELHVRWLDLPGPTDVMSFPMDELRPGDEDDPAPAGTLGDIVICPQVAAKQAIAAGHSAAEEMLLLATHGILHLLGYDHAEPEEKKEMFDLQRTLLLTFLASRGA</sequence>
<dbReference type="Proteomes" id="UP000184390">
    <property type="component" value="Unassembled WGS sequence"/>
</dbReference>